<comment type="similarity">
    <text evidence="1">Belongs to the peptidase U62 family.</text>
</comment>
<dbReference type="STRING" id="54.SAMN02745121_05979"/>
<protein>
    <submittedName>
        <fullName evidence="9">TldD protein</fullName>
    </submittedName>
</protein>
<evidence type="ECO:0000256" key="2">
    <source>
        <dbReference type="ARBA" id="ARBA00022670"/>
    </source>
</evidence>
<accession>A0A1I2EAH9</accession>
<feature type="domain" description="Metalloprotease TldD/E C-terminal" evidence="7">
    <location>
        <begin position="298"/>
        <end position="517"/>
    </location>
</feature>
<dbReference type="InterPro" id="IPR002510">
    <property type="entry name" value="Metalloprtase-TldD/E_N"/>
</dbReference>
<dbReference type="PROSITE" id="PS51318">
    <property type="entry name" value="TAT"/>
    <property type="match status" value="1"/>
</dbReference>
<feature type="domain" description="Metalloprotease TldD/E central" evidence="8">
    <location>
        <begin position="180"/>
        <end position="290"/>
    </location>
</feature>
<organism evidence="9 10">
    <name type="scientific">Nannocystis exedens</name>
    <dbReference type="NCBI Taxonomy" id="54"/>
    <lineage>
        <taxon>Bacteria</taxon>
        <taxon>Pseudomonadati</taxon>
        <taxon>Myxococcota</taxon>
        <taxon>Polyangia</taxon>
        <taxon>Nannocystales</taxon>
        <taxon>Nannocystaceae</taxon>
        <taxon>Nannocystis</taxon>
    </lineage>
</organism>
<evidence type="ECO:0000256" key="4">
    <source>
        <dbReference type="ARBA" id="ARBA00023049"/>
    </source>
</evidence>
<dbReference type="Proteomes" id="UP000199400">
    <property type="component" value="Unassembled WGS sequence"/>
</dbReference>
<dbReference type="Pfam" id="PF19289">
    <property type="entry name" value="PmbA_TldD_3rd"/>
    <property type="match status" value="1"/>
</dbReference>
<evidence type="ECO:0000313" key="9">
    <source>
        <dbReference type="EMBL" id="SFE89942.1"/>
    </source>
</evidence>
<proteinExistence type="inferred from homology"/>
<dbReference type="InterPro" id="IPR036059">
    <property type="entry name" value="TldD/PmbA_sf"/>
</dbReference>
<keyword evidence="10" id="KW-1185">Reference proteome</keyword>
<dbReference type="PANTHER" id="PTHR30624:SF10">
    <property type="entry name" value="CONSERVED PROTEIN"/>
    <property type="match status" value="1"/>
</dbReference>
<dbReference type="InterPro" id="IPR045570">
    <property type="entry name" value="Metalloprtase-TldD/E_cen_dom"/>
</dbReference>
<evidence type="ECO:0000259" key="7">
    <source>
        <dbReference type="Pfam" id="PF19289"/>
    </source>
</evidence>
<keyword evidence="4" id="KW-0482">Metalloprotease</keyword>
<evidence type="ECO:0000256" key="5">
    <source>
        <dbReference type="SAM" id="MobiDB-lite"/>
    </source>
</evidence>
<dbReference type="PANTHER" id="PTHR30624">
    <property type="entry name" value="UNCHARACTERIZED PROTEIN TLDD AND PMBA"/>
    <property type="match status" value="1"/>
</dbReference>
<dbReference type="SUPFAM" id="SSF111283">
    <property type="entry name" value="Putative modulator of DNA gyrase, PmbA/TldD"/>
    <property type="match status" value="1"/>
</dbReference>
<dbReference type="InterPro" id="IPR045569">
    <property type="entry name" value="Metalloprtase-TldD/E_C"/>
</dbReference>
<sequence length="549" mass="58084">MGIIAPMSSSRRSFLALTGICGAEALLHGSRAAWAGPPPSRIPAPKSAPASADAGMALLAASRLLADESLLRTALAAATKAGASYADARLVLMRRERVSVRDDHVSGIGRSEDYGVGLRVIADGGWGFAATAERSAKAVEGIARAAVAMARQSALLMPQPVTLAPAPVLQGGWVSPFQVDPFSIAPAEKAELLLAAARAALAVPGVAHVDASVACVREEKLVMTSEGSRVHQIYFRVIPGLTATAIDRRRGRFAGRDHEVAPMLAGWEHVTAADLVGSAPKIAEEALQKLHAAPVEPGKKHAILAPSNLWLTIHESIGHSTELDRALGYEANYAGTSFLTPDKAGKFKIGSDIVNLAADRTQPGGLATTAWDDEAVASQRWDLVKKGTFVGWQTTRDLAGAAGEQASRGCSYADSYASVPFQRMPNVSLQPGTEGYTTEDLISATDDGVLITGRGSWSIDQQRYNFQFSGQFFWEIKHGRLTRPLRDVAYQANTVEFWSSCDMLGGTDTYRLGGSMSDGKGEPSQSNAVSHGCPPARFVVNILNTGGDK</sequence>
<evidence type="ECO:0000259" key="6">
    <source>
        <dbReference type="Pfam" id="PF01523"/>
    </source>
</evidence>
<dbReference type="FunFam" id="3.30.2290.10:FF:000003">
    <property type="entry name" value="Zinc-dependent protease, TldD/PmbA family"/>
    <property type="match status" value="1"/>
</dbReference>
<keyword evidence="2" id="KW-0645">Protease</keyword>
<dbReference type="GO" id="GO:0006508">
    <property type="term" value="P:proteolysis"/>
    <property type="evidence" value="ECO:0007669"/>
    <property type="project" value="UniProtKB-KW"/>
</dbReference>
<dbReference type="Pfam" id="PF01523">
    <property type="entry name" value="PmbA_TldD_1st"/>
    <property type="match status" value="1"/>
</dbReference>
<dbReference type="Gene3D" id="3.30.2290.10">
    <property type="entry name" value="PmbA/TldD superfamily"/>
    <property type="match status" value="1"/>
</dbReference>
<dbReference type="InterPro" id="IPR006311">
    <property type="entry name" value="TAT_signal"/>
</dbReference>
<feature type="domain" description="Metalloprotease TldD/E N-terminal" evidence="6">
    <location>
        <begin position="86"/>
        <end position="150"/>
    </location>
</feature>
<evidence type="ECO:0000313" key="10">
    <source>
        <dbReference type="Proteomes" id="UP000199400"/>
    </source>
</evidence>
<dbReference type="GO" id="GO:0005829">
    <property type="term" value="C:cytosol"/>
    <property type="evidence" value="ECO:0007669"/>
    <property type="project" value="TreeGrafter"/>
</dbReference>
<dbReference type="GO" id="GO:0008237">
    <property type="term" value="F:metallopeptidase activity"/>
    <property type="evidence" value="ECO:0007669"/>
    <property type="project" value="UniProtKB-KW"/>
</dbReference>
<reference evidence="10" key="1">
    <citation type="submission" date="2016-10" db="EMBL/GenBank/DDBJ databases">
        <authorList>
            <person name="Varghese N."/>
            <person name="Submissions S."/>
        </authorList>
    </citation>
    <scope>NUCLEOTIDE SEQUENCE [LARGE SCALE GENOMIC DNA]</scope>
    <source>
        <strain evidence="10">ATCC 25963</strain>
    </source>
</reference>
<dbReference type="AlphaFoldDB" id="A0A1I2EAH9"/>
<dbReference type="Pfam" id="PF19290">
    <property type="entry name" value="PmbA_TldD_2nd"/>
    <property type="match status" value="1"/>
</dbReference>
<name>A0A1I2EAH9_9BACT</name>
<evidence type="ECO:0000256" key="3">
    <source>
        <dbReference type="ARBA" id="ARBA00022801"/>
    </source>
</evidence>
<dbReference type="InterPro" id="IPR051463">
    <property type="entry name" value="Peptidase_U62_metallo"/>
</dbReference>
<keyword evidence="3" id="KW-0378">Hydrolase</keyword>
<feature type="region of interest" description="Disordered" evidence="5">
    <location>
        <begin position="514"/>
        <end position="533"/>
    </location>
</feature>
<evidence type="ECO:0000256" key="1">
    <source>
        <dbReference type="ARBA" id="ARBA00005836"/>
    </source>
</evidence>
<dbReference type="InterPro" id="IPR035068">
    <property type="entry name" value="TldD/PmbA_N"/>
</dbReference>
<evidence type="ECO:0000259" key="8">
    <source>
        <dbReference type="Pfam" id="PF19290"/>
    </source>
</evidence>
<dbReference type="EMBL" id="FOMX01000022">
    <property type="protein sequence ID" value="SFE89942.1"/>
    <property type="molecule type" value="Genomic_DNA"/>
</dbReference>
<gene>
    <name evidence="9" type="ORF">SAMN02745121_05979</name>
</gene>